<protein>
    <submittedName>
        <fullName evidence="4">Membrane protein</fullName>
    </submittedName>
</protein>
<feature type="transmembrane region" description="Helical" evidence="2">
    <location>
        <begin position="98"/>
        <end position="119"/>
    </location>
</feature>
<sequence>MDIRARVDRLTGPPESERASRASVAGHPIHPMLVVFPIGLWVFSLVADAVYLAGGGAAWSITAFYAIAGGIIGAIAAAVFGAIDLYSMRDRTIRRIGTMHMILNLSVTVLFAFNLGWRVSGDPGAIAPIVISVVAVVLLGVSGWLGGEMVYVHGAGVAPAAREKSPETAAPRPRS</sequence>
<evidence type="ECO:0000259" key="3">
    <source>
        <dbReference type="Pfam" id="PF09990"/>
    </source>
</evidence>
<dbReference type="InterPro" id="IPR019251">
    <property type="entry name" value="DUF2231_TM"/>
</dbReference>
<dbReference type="EMBL" id="AP014936">
    <property type="protein sequence ID" value="BAU50263.1"/>
    <property type="molecule type" value="Genomic_DNA"/>
</dbReference>
<evidence type="ECO:0000256" key="2">
    <source>
        <dbReference type="SAM" id="Phobius"/>
    </source>
</evidence>
<evidence type="ECO:0000313" key="5">
    <source>
        <dbReference type="Proteomes" id="UP000218899"/>
    </source>
</evidence>
<name>A0A1C7AFT7_9GAMM</name>
<organism evidence="4 5">
    <name type="scientific">Sulfurifustis variabilis</name>
    <dbReference type="NCBI Taxonomy" id="1675686"/>
    <lineage>
        <taxon>Bacteria</taxon>
        <taxon>Pseudomonadati</taxon>
        <taxon>Pseudomonadota</taxon>
        <taxon>Gammaproteobacteria</taxon>
        <taxon>Acidiferrobacterales</taxon>
        <taxon>Acidiferrobacteraceae</taxon>
        <taxon>Sulfurifustis</taxon>
    </lineage>
</organism>
<feature type="compositionally biased region" description="Basic and acidic residues" evidence="1">
    <location>
        <begin position="1"/>
        <end position="20"/>
    </location>
</feature>
<feature type="region of interest" description="Disordered" evidence="1">
    <location>
        <begin position="1"/>
        <end position="22"/>
    </location>
</feature>
<dbReference type="AlphaFoldDB" id="A0A1C7AFT7"/>
<keyword evidence="5" id="KW-1185">Reference proteome</keyword>
<accession>A0A1C7AFT7</accession>
<feature type="domain" description="DUF2231" evidence="3">
    <location>
        <begin position="26"/>
        <end position="158"/>
    </location>
</feature>
<evidence type="ECO:0000256" key="1">
    <source>
        <dbReference type="SAM" id="MobiDB-lite"/>
    </source>
</evidence>
<feature type="transmembrane region" description="Helical" evidence="2">
    <location>
        <begin position="59"/>
        <end position="86"/>
    </location>
</feature>
<dbReference type="Proteomes" id="UP000218899">
    <property type="component" value="Chromosome"/>
</dbReference>
<feature type="transmembrane region" description="Helical" evidence="2">
    <location>
        <begin position="125"/>
        <end position="145"/>
    </location>
</feature>
<reference evidence="4 5" key="1">
    <citation type="submission" date="2015-08" db="EMBL/GenBank/DDBJ databases">
        <title>Complete genome sequence of Sulfurifustis variabilis.</title>
        <authorList>
            <person name="Miura A."/>
            <person name="Kojima H."/>
            <person name="Fukui M."/>
        </authorList>
    </citation>
    <scope>NUCLEOTIDE SEQUENCE [LARGE SCALE GENOMIC DNA]</scope>
    <source>
        <strain evidence="5">skN76</strain>
    </source>
</reference>
<keyword evidence="2" id="KW-1133">Transmembrane helix</keyword>
<gene>
    <name evidence="4" type="ORF">SVA_3729</name>
</gene>
<dbReference type="RefSeq" id="WP_096462579.1">
    <property type="nucleotide sequence ID" value="NZ_AP014936.1"/>
</dbReference>
<dbReference type="OrthoDB" id="2873672at2"/>
<dbReference type="KEGG" id="sva:SVA_3729"/>
<keyword evidence="2" id="KW-0472">Membrane</keyword>
<dbReference type="Pfam" id="PF09990">
    <property type="entry name" value="DUF2231"/>
    <property type="match status" value="1"/>
</dbReference>
<keyword evidence="2" id="KW-0812">Transmembrane</keyword>
<feature type="transmembrane region" description="Helical" evidence="2">
    <location>
        <begin position="33"/>
        <end position="53"/>
    </location>
</feature>
<evidence type="ECO:0000313" key="4">
    <source>
        <dbReference type="EMBL" id="BAU50263.1"/>
    </source>
</evidence>
<proteinExistence type="predicted"/>